<evidence type="ECO:0000313" key="7">
    <source>
        <dbReference type="Proteomes" id="UP000663937"/>
    </source>
</evidence>
<dbReference type="GO" id="GO:0016787">
    <property type="term" value="F:hydrolase activity"/>
    <property type="evidence" value="ECO:0007669"/>
    <property type="project" value="UniProtKB-KW"/>
</dbReference>
<reference evidence="6" key="1">
    <citation type="submission" date="2021-03" db="EMBL/GenBank/DDBJ databases">
        <title>Pengzhenrongella sicca gen. nov., sp. nov., a new member of suborder Micrococcineae isolated from High-Arctic tundra soil.</title>
        <authorList>
            <person name="Peng F."/>
        </authorList>
    </citation>
    <scope>NUCLEOTIDE SEQUENCE</scope>
    <source>
        <strain evidence="6">LRZ-2</strain>
    </source>
</reference>
<evidence type="ECO:0000256" key="1">
    <source>
        <dbReference type="ARBA" id="ARBA00010088"/>
    </source>
</evidence>
<dbReference type="InterPro" id="IPR029058">
    <property type="entry name" value="AB_hydrolase_fold"/>
</dbReference>
<feature type="domain" description="Peptidase S33 tripeptidyl aminopeptidase-like C-terminal" evidence="5">
    <location>
        <begin position="414"/>
        <end position="515"/>
    </location>
</feature>
<dbReference type="AlphaFoldDB" id="A0A8A4ZL67"/>
<comment type="similarity">
    <text evidence="1">Belongs to the peptidase S33 family.</text>
</comment>
<dbReference type="InterPro" id="IPR013595">
    <property type="entry name" value="Pept_S33_TAP-like_C"/>
</dbReference>
<keyword evidence="3 6" id="KW-0378">Hydrolase</keyword>
<evidence type="ECO:0000313" key="6">
    <source>
        <dbReference type="EMBL" id="QTE31246.1"/>
    </source>
</evidence>
<dbReference type="Gene3D" id="3.40.50.1820">
    <property type="entry name" value="alpha/beta hydrolase"/>
    <property type="match status" value="1"/>
</dbReference>
<evidence type="ECO:0000259" key="5">
    <source>
        <dbReference type="Pfam" id="PF08386"/>
    </source>
</evidence>
<accession>A0A8A4ZL67</accession>
<dbReference type="Pfam" id="PF08386">
    <property type="entry name" value="Abhydrolase_4"/>
    <property type="match status" value="1"/>
</dbReference>
<evidence type="ECO:0000256" key="3">
    <source>
        <dbReference type="ARBA" id="ARBA00022801"/>
    </source>
</evidence>
<dbReference type="EMBL" id="CP071868">
    <property type="protein sequence ID" value="QTE31246.1"/>
    <property type="molecule type" value="Genomic_DNA"/>
</dbReference>
<keyword evidence="2 4" id="KW-0732">Signal</keyword>
<gene>
    <name evidence="6" type="ORF">J4E96_01400</name>
</gene>
<dbReference type="SUPFAM" id="SSF53474">
    <property type="entry name" value="alpha/beta-Hydrolases"/>
    <property type="match status" value="1"/>
</dbReference>
<proteinExistence type="inferred from homology"/>
<feature type="chain" id="PRO_5039566776" evidence="4">
    <location>
        <begin position="25"/>
        <end position="515"/>
    </location>
</feature>
<name>A0A8A4ZL67_9MICO</name>
<organism evidence="6 7">
    <name type="scientific">Pengzhenrongella sicca</name>
    <dbReference type="NCBI Taxonomy" id="2819238"/>
    <lineage>
        <taxon>Bacteria</taxon>
        <taxon>Bacillati</taxon>
        <taxon>Actinomycetota</taxon>
        <taxon>Actinomycetes</taxon>
        <taxon>Micrococcales</taxon>
        <taxon>Pengzhenrongella</taxon>
    </lineage>
</organism>
<sequence>MRRAARRLPGAAVAVAGVLALLLAGCTAPKNQTEVDNEVEVGATPSATSDVPAELREYYEQAIDWTACGEFQCGTVRVPVDYADPAAASIDLAVKRSVATGGDAIGSLLVNPGGPGASGVDFVDSVVGVVGPGVVEQYDIVGFDPRGVASSNPVTCLDDDAKDDLLSADFDYSTDAGIAAAEDAYAAMGAACAANTGELLGHVDTVSAARDLDVLRATLGDEALSYLGYSYGTLLGATYAGLFPEKVGRVVLDGALDPSLSSDELGLGQAVGFENALRAYVEDCLGGSGCPLTGTVEDGLGQIHDLVEGARRSPLATSSDRQLTGTLAFYGIAVTLYDNGSWPVLTQALVPALTEDDGSLLLRLADIYNDRNDDGSFASNSTEAFTAINCLDGASSADPAAMRASAAATEAAAPTLGYYFSYGGVICADWPYASTGTAAPITADGAAPILVIGTTNDPATPYLWAQSLAEQLSSGELLTYEGEGHTAYGRSNDCILGAVDAYLLEGTMPAPDTRC</sequence>
<dbReference type="PANTHER" id="PTHR43248">
    <property type="entry name" value="2-SUCCINYL-6-HYDROXY-2,4-CYCLOHEXADIENE-1-CARBOXYLATE SYNTHASE"/>
    <property type="match status" value="1"/>
</dbReference>
<dbReference type="Proteomes" id="UP000663937">
    <property type="component" value="Chromosome"/>
</dbReference>
<protein>
    <submittedName>
        <fullName evidence="6">Alpha/beta fold hydrolase</fullName>
    </submittedName>
</protein>
<keyword evidence="7" id="KW-1185">Reference proteome</keyword>
<dbReference type="KEGG" id="psic:J4E96_01400"/>
<feature type="signal peptide" evidence="4">
    <location>
        <begin position="1"/>
        <end position="24"/>
    </location>
</feature>
<dbReference type="InterPro" id="IPR051601">
    <property type="entry name" value="Serine_prot/Carboxylest_S33"/>
</dbReference>
<dbReference type="PANTHER" id="PTHR43248:SF29">
    <property type="entry name" value="TRIPEPTIDYL AMINOPEPTIDASE"/>
    <property type="match status" value="1"/>
</dbReference>
<evidence type="ECO:0000256" key="2">
    <source>
        <dbReference type="ARBA" id="ARBA00022729"/>
    </source>
</evidence>
<dbReference type="PROSITE" id="PS51257">
    <property type="entry name" value="PROKAR_LIPOPROTEIN"/>
    <property type="match status" value="1"/>
</dbReference>
<evidence type="ECO:0000256" key="4">
    <source>
        <dbReference type="SAM" id="SignalP"/>
    </source>
</evidence>